<keyword evidence="3" id="KW-1185">Reference proteome</keyword>
<organism evidence="2 3">
    <name type="scientific">Viridothelium virens</name>
    <name type="common">Speckled blister lichen</name>
    <name type="synonym">Trypethelium virens</name>
    <dbReference type="NCBI Taxonomy" id="1048519"/>
    <lineage>
        <taxon>Eukaryota</taxon>
        <taxon>Fungi</taxon>
        <taxon>Dikarya</taxon>
        <taxon>Ascomycota</taxon>
        <taxon>Pezizomycotina</taxon>
        <taxon>Dothideomycetes</taxon>
        <taxon>Dothideomycetes incertae sedis</taxon>
        <taxon>Trypetheliales</taxon>
        <taxon>Trypetheliaceae</taxon>
        <taxon>Viridothelium</taxon>
    </lineage>
</organism>
<keyword evidence="1" id="KW-0732">Signal</keyword>
<proteinExistence type="predicted"/>
<name>A0A6A6H1K1_VIRVR</name>
<reference evidence="2" key="1">
    <citation type="journal article" date="2020" name="Stud. Mycol.">
        <title>101 Dothideomycetes genomes: a test case for predicting lifestyles and emergence of pathogens.</title>
        <authorList>
            <person name="Haridas S."/>
            <person name="Albert R."/>
            <person name="Binder M."/>
            <person name="Bloem J."/>
            <person name="Labutti K."/>
            <person name="Salamov A."/>
            <person name="Andreopoulos B."/>
            <person name="Baker S."/>
            <person name="Barry K."/>
            <person name="Bills G."/>
            <person name="Bluhm B."/>
            <person name="Cannon C."/>
            <person name="Castanera R."/>
            <person name="Culley D."/>
            <person name="Daum C."/>
            <person name="Ezra D."/>
            <person name="Gonzalez J."/>
            <person name="Henrissat B."/>
            <person name="Kuo A."/>
            <person name="Liang C."/>
            <person name="Lipzen A."/>
            <person name="Lutzoni F."/>
            <person name="Magnuson J."/>
            <person name="Mondo S."/>
            <person name="Nolan M."/>
            <person name="Ohm R."/>
            <person name="Pangilinan J."/>
            <person name="Park H.-J."/>
            <person name="Ramirez L."/>
            <person name="Alfaro M."/>
            <person name="Sun H."/>
            <person name="Tritt A."/>
            <person name="Yoshinaga Y."/>
            <person name="Zwiers L.-H."/>
            <person name="Turgeon B."/>
            <person name="Goodwin S."/>
            <person name="Spatafora J."/>
            <person name="Crous P."/>
            <person name="Grigoriev I."/>
        </authorList>
    </citation>
    <scope>NUCLEOTIDE SEQUENCE</scope>
    <source>
        <strain evidence="2">Tuck. ex Michener</strain>
    </source>
</reference>
<evidence type="ECO:0008006" key="4">
    <source>
        <dbReference type="Google" id="ProtNLM"/>
    </source>
</evidence>
<evidence type="ECO:0000313" key="2">
    <source>
        <dbReference type="EMBL" id="KAF2231453.1"/>
    </source>
</evidence>
<feature type="chain" id="PRO_5025652068" description="Ecp2 effector protein domain-containing protein" evidence="1">
    <location>
        <begin position="21"/>
        <end position="121"/>
    </location>
</feature>
<evidence type="ECO:0000313" key="3">
    <source>
        <dbReference type="Proteomes" id="UP000800092"/>
    </source>
</evidence>
<dbReference type="AlphaFoldDB" id="A0A6A6H1K1"/>
<feature type="signal peptide" evidence="1">
    <location>
        <begin position="1"/>
        <end position="20"/>
    </location>
</feature>
<evidence type="ECO:0000256" key="1">
    <source>
        <dbReference type="SAM" id="SignalP"/>
    </source>
</evidence>
<sequence>MQLSYLSIALVPLFAQMVPAWTVYFFKDGCGDFDPTNTTATTGVDELTADGTEGCENAPTSNYHSVYVDGIASANMNLELFNDDSCTNALNNIDPSSVIKQDGCYTAPISDVIAAIAVNKN</sequence>
<dbReference type="EMBL" id="ML991826">
    <property type="protein sequence ID" value="KAF2231453.1"/>
    <property type="molecule type" value="Genomic_DNA"/>
</dbReference>
<accession>A0A6A6H1K1</accession>
<protein>
    <recommendedName>
        <fullName evidence="4">Ecp2 effector protein domain-containing protein</fullName>
    </recommendedName>
</protein>
<gene>
    <name evidence="2" type="ORF">EV356DRAFT_579133</name>
</gene>
<dbReference type="Proteomes" id="UP000800092">
    <property type="component" value="Unassembled WGS sequence"/>
</dbReference>